<dbReference type="Gene3D" id="3.80.10.10">
    <property type="entry name" value="Ribonuclease Inhibitor"/>
    <property type="match status" value="1"/>
</dbReference>
<sequence length="392" mass="43600">MSSIPDIPQELVAKIVGELHDDLPSLRASALISQSFLPWSRLHLFFSVRLTPRNVYAFRTLVAPSPDVAMYIRRLDIPLINNDLPSSALLPPESLAQLTNITHLSAHADPFGFRQLSEAQRGLIARGLQHVTTVHIRILNQFWALPEWARVLNGCSNLTELDIHAQSTGWATWNADGLQMPIADGQNRPRLHTVRISGDCKVLGPLGRWLVPSGLLHELHTLSIDVVYVRGDYDLPDQRPALVLAAASQLQEMTLHLDPPMTLATGDSHPISLTSFPHLRTLHLKDGEDANLSESLAWLNQFLHAGLGALEHITIDHGMIQRDLLEVPATTWHALEELLLRSEGGESRFSGLTFRGYNKFSFGSPDAFERFEALLRSYLPRVETAGILRIVG</sequence>
<proteinExistence type="predicted"/>
<keyword evidence="2" id="KW-1185">Reference proteome</keyword>
<dbReference type="AlphaFoldDB" id="A0AAD7BPU6"/>
<evidence type="ECO:0000313" key="2">
    <source>
        <dbReference type="Proteomes" id="UP001221142"/>
    </source>
</evidence>
<dbReference type="SUPFAM" id="SSF52058">
    <property type="entry name" value="L domain-like"/>
    <property type="match status" value="1"/>
</dbReference>
<comment type="caution">
    <text evidence="1">The sequence shown here is derived from an EMBL/GenBank/DDBJ whole genome shotgun (WGS) entry which is preliminary data.</text>
</comment>
<accession>A0AAD7BPU6</accession>
<gene>
    <name evidence="1" type="ORF">FB45DRAFT_920661</name>
</gene>
<evidence type="ECO:0000313" key="1">
    <source>
        <dbReference type="EMBL" id="KAJ7627100.1"/>
    </source>
</evidence>
<protein>
    <submittedName>
        <fullName evidence="1">Uncharacterized protein</fullName>
    </submittedName>
</protein>
<name>A0AAD7BPU6_9AGAR</name>
<reference evidence="1" key="1">
    <citation type="submission" date="2023-03" db="EMBL/GenBank/DDBJ databases">
        <title>Massive genome expansion in bonnet fungi (Mycena s.s.) driven by repeated elements and novel gene families across ecological guilds.</title>
        <authorList>
            <consortium name="Lawrence Berkeley National Laboratory"/>
            <person name="Harder C.B."/>
            <person name="Miyauchi S."/>
            <person name="Viragh M."/>
            <person name="Kuo A."/>
            <person name="Thoen E."/>
            <person name="Andreopoulos B."/>
            <person name="Lu D."/>
            <person name="Skrede I."/>
            <person name="Drula E."/>
            <person name="Henrissat B."/>
            <person name="Morin E."/>
            <person name="Kohler A."/>
            <person name="Barry K."/>
            <person name="LaButti K."/>
            <person name="Morin E."/>
            <person name="Salamov A."/>
            <person name="Lipzen A."/>
            <person name="Mereny Z."/>
            <person name="Hegedus B."/>
            <person name="Baldrian P."/>
            <person name="Stursova M."/>
            <person name="Weitz H."/>
            <person name="Taylor A."/>
            <person name="Grigoriev I.V."/>
            <person name="Nagy L.G."/>
            <person name="Martin F."/>
            <person name="Kauserud H."/>
        </authorList>
    </citation>
    <scope>NUCLEOTIDE SEQUENCE</scope>
    <source>
        <strain evidence="1">9284</strain>
    </source>
</reference>
<dbReference type="InterPro" id="IPR032675">
    <property type="entry name" value="LRR_dom_sf"/>
</dbReference>
<dbReference type="Proteomes" id="UP001221142">
    <property type="component" value="Unassembled WGS sequence"/>
</dbReference>
<organism evidence="1 2">
    <name type="scientific">Roridomyces roridus</name>
    <dbReference type="NCBI Taxonomy" id="1738132"/>
    <lineage>
        <taxon>Eukaryota</taxon>
        <taxon>Fungi</taxon>
        <taxon>Dikarya</taxon>
        <taxon>Basidiomycota</taxon>
        <taxon>Agaricomycotina</taxon>
        <taxon>Agaricomycetes</taxon>
        <taxon>Agaricomycetidae</taxon>
        <taxon>Agaricales</taxon>
        <taxon>Marasmiineae</taxon>
        <taxon>Mycenaceae</taxon>
        <taxon>Roridomyces</taxon>
    </lineage>
</organism>
<dbReference type="EMBL" id="JARKIF010000011">
    <property type="protein sequence ID" value="KAJ7627100.1"/>
    <property type="molecule type" value="Genomic_DNA"/>
</dbReference>